<dbReference type="Proteomes" id="UP001344632">
    <property type="component" value="Unassembled WGS sequence"/>
</dbReference>
<comment type="caution">
    <text evidence="2">The sequence shown here is derived from an EMBL/GenBank/DDBJ whole genome shotgun (WGS) entry which is preliminary data.</text>
</comment>
<dbReference type="InterPro" id="IPR050834">
    <property type="entry name" value="Glycosyltransf_2"/>
</dbReference>
<reference evidence="2 3" key="1">
    <citation type="submission" date="2023-03" db="EMBL/GenBank/DDBJ databases">
        <title>Bacillus Genome Sequencing.</title>
        <authorList>
            <person name="Dunlap C."/>
        </authorList>
    </citation>
    <scope>NUCLEOTIDE SEQUENCE [LARGE SCALE GENOMIC DNA]</scope>
    <source>
        <strain evidence="2 3">BD-525</strain>
    </source>
</reference>
<dbReference type="PANTHER" id="PTHR43685:SF2">
    <property type="entry name" value="GLYCOSYLTRANSFERASE 2-LIKE DOMAIN-CONTAINING PROTEIN"/>
    <property type="match status" value="1"/>
</dbReference>
<gene>
    <name evidence="2" type="ORF">P4H66_20985</name>
</gene>
<dbReference type="RefSeq" id="WP_326090055.1">
    <property type="nucleotide sequence ID" value="NZ_JARLKZ010000016.1"/>
</dbReference>
<evidence type="ECO:0000313" key="3">
    <source>
        <dbReference type="Proteomes" id="UP001344632"/>
    </source>
</evidence>
<protein>
    <submittedName>
        <fullName evidence="2">Glycosyltransferase family A protein</fullName>
    </submittedName>
</protein>
<sequence>MMIFVLGADGGSEERTTIRSIAELLPSFRIITVSPGQSHIINDTTPFTLDQVCMTIRAGSRLYPGIEQRIEESIFQLEQVPYPWIHLVPDQEVMSFQSRFRPGEAGPVLWNLRIMAGLGIDFPESAALPSDSLLEWFLMHQMSRSLPGISLESSNWTPSPYKFLNWQRREKEWRKLAPIVCPEAGSIAVPAEGIEPAVTIVLAVFNEPEYLQWAVQSVRSQTSDSWELIMIDDGSTDDTFYLMEKLASEDSARIHILKHVCNQGKAAALNTALQLAHATWLLELDADDWLEPNCIEEISKIVLSLGPDISLLYGNHAEWKQESVGKHSIRGVYRYPVSLDTRTLLITGAPLAPRIFRTEALRKLGGWKTDDPAGGRLYEDMLMIVRMLQQGSSFYLNECLYNRRIRANSITRTHQEHYLKWSAWVIGKYQI</sequence>
<dbReference type="CDD" id="cd00761">
    <property type="entry name" value="Glyco_tranf_GTA_type"/>
    <property type="match status" value="1"/>
</dbReference>
<keyword evidence="3" id="KW-1185">Reference proteome</keyword>
<evidence type="ECO:0000313" key="2">
    <source>
        <dbReference type="EMBL" id="MEC0242285.1"/>
    </source>
</evidence>
<proteinExistence type="predicted"/>
<dbReference type="Gene3D" id="3.90.550.10">
    <property type="entry name" value="Spore Coat Polysaccharide Biosynthesis Protein SpsA, Chain A"/>
    <property type="match status" value="1"/>
</dbReference>
<dbReference type="Pfam" id="PF00535">
    <property type="entry name" value="Glycos_transf_2"/>
    <property type="match status" value="1"/>
</dbReference>
<dbReference type="PANTHER" id="PTHR43685">
    <property type="entry name" value="GLYCOSYLTRANSFERASE"/>
    <property type="match status" value="1"/>
</dbReference>
<evidence type="ECO:0000259" key="1">
    <source>
        <dbReference type="Pfam" id="PF00535"/>
    </source>
</evidence>
<dbReference type="SUPFAM" id="SSF53448">
    <property type="entry name" value="Nucleotide-diphospho-sugar transferases"/>
    <property type="match status" value="1"/>
</dbReference>
<dbReference type="EMBL" id="JARLKZ010000016">
    <property type="protein sequence ID" value="MEC0242285.1"/>
    <property type="molecule type" value="Genomic_DNA"/>
</dbReference>
<name>A0ABU6GRB5_9BACL</name>
<accession>A0ABU6GRB5</accession>
<organism evidence="2 3">
    <name type="scientific">Paenibacillus dokdonensis</name>
    <dbReference type="NCBI Taxonomy" id="2567944"/>
    <lineage>
        <taxon>Bacteria</taxon>
        <taxon>Bacillati</taxon>
        <taxon>Bacillota</taxon>
        <taxon>Bacilli</taxon>
        <taxon>Bacillales</taxon>
        <taxon>Paenibacillaceae</taxon>
        <taxon>Paenibacillus</taxon>
    </lineage>
</organism>
<dbReference type="InterPro" id="IPR029044">
    <property type="entry name" value="Nucleotide-diphossugar_trans"/>
</dbReference>
<dbReference type="InterPro" id="IPR001173">
    <property type="entry name" value="Glyco_trans_2-like"/>
</dbReference>
<feature type="domain" description="Glycosyltransferase 2-like" evidence="1">
    <location>
        <begin position="199"/>
        <end position="364"/>
    </location>
</feature>